<keyword evidence="2" id="KW-0675">Receptor</keyword>
<protein>
    <submittedName>
        <fullName evidence="2">Novel immune-type receptor 5</fullName>
    </submittedName>
</protein>
<organism evidence="1 2">
    <name type="scientific">Danio rerio</name>
    <name type="common">Zebrafish</name>
    <name type="synonym">Brachydanio rerio</name>
    <dbReference type="NCBI Taxonomy" id="7955"/>
    <lineage>
        <taxon>Eukaryota</taxon>
        <taxon>Metazoa</taxon>
        <taxon>Chordata</taxon>
        <taxon>Craniata</taxon>
        <taxon>Vertebrata</taxon>
        <taxon>Euteleostomi</taxon>
        <taxon>Actinopterygii</taxon>
        <taxon>Neopterygii</taxon>
        <taxon>Teleostei</taxon>
        <taxon>Ostariophysi</taxon>
        <taxon>Cypriniformes</taxon>
        <taxon>Danionidae</taxon>
        <taxon>Danioninae</taxon>
        <taxon>Danio</taxon>
    </lineage>
</organism>
<sequence>MNKQLCVIIFLLCEVSETVYGNIIQPDTVVSFQEGETAVLRCFITNSQMSMTLWYKQVTGEEPRLIASSILRSSEIQFHNEFDSSHFEVLRDTGGFNLKIVNAVQSDSGTYYCATSFSNVIEFGNGTRLVVKGTKINKPTYLQLYELEQVESEVKKPLYCLVQNQLVRNEHRLYWFSHGSEESPPGFIHIYGNSSKSCVGSSKSDCLSPTCMYNLPMKRSRSSEMEMHYCALATCGQALFGNVSKLNLDADGSPKILFIQIGLGVLLAISLAINILLCCLRKNGRKSQIQTADEDLSINPFSEVTYATVNTSSKHSRVKRESKQEDTLYSGLACQQHS</sequence>
<evidence type="ECO:0000313" key="2">
    <source>
        <dbReference type="RefSeq" id="XP_073764307.1"/>
    </source>
</evidence>
<dbReference type="Proteomes" id="UP000000437">
    <property type="component" value="Chromosome 7"/>
</dbReference>
<evidence type="ECO:0000313" key="1">
    <source>
        <dbReference type="Proteomes" id="UP000000437"/>
    </source>
</evidence>
<proteinExistence type="predicted"/>
<reference evidence="2" key="1">
    <citation type="submission" date="2025-08" db="UniProtKB">
        <authorList>
            <consortium name="RefSeq"/>
        </authorList>
    </citation>
    <scope>IDENTIFICATION</scope>
    <source>
        <strain evidence="2">Tuebingen</strain>
        <tissue evidence="2">Fibroblasts and whole tissue</tissue>
    </source>
</reference>
<gene>
    <name evidence="2" type="primary">nitr5</name>
</gene>
<accession>A0AC58G3K2</accession>
<keyword evidence="1" id="KW-1185">Reference proteome</keyword>
<name>A0AC58G3K2_DANRE</name>
<dbReference type="RefSeq" id="XP_073764307.1">
    <property type="nucleotide sequence ID" value="XM_073908206.1"/>
</dbReference>